<evidence type="ECO:0000256" key="13">
    <source>
        <dbReference type="ARBA" id="ARBA00023288"/>
    </source>
</evidence>
<dbReference type="PROSITE" id="PS50088">
    <property type="entry name" value="ANK_REPEAT"/>
    <property type="match status" value="4"/>
</dbReference>
<evidence type="ECO:0000259" key="20">
    <source>
        <dbReference type="Pfam" id="PF01529"/>
    </source>
</evidence>
<dbReference type="Proteomes" id="UP000799766">
    <property type="component" value="Unassembled WGS sequence"/>
</dbReference>
<feature type="repeat" description="ANK" evidence="17">
    <location>
        <begin position="206"/>
        <end position="238"/>
    </location>
</feature>
<dbReference type="GO" id="GO:0006515">
    <property type="term" value="P:protein quality control for misfolded or incompletely synthesized proteins"/>
    <property type="evidence" value="ECO:0007669"/>
    <property type="project" value="TreeGrafter"/>
</dbReference>
<evidence type="ECO:0000313" key="21">
    <source>
        <dbReference type="EMBL" id="KAF2452714.1"/>
    </source>
</evidence>
<dbReference type="Gene3D" id="3.40.50.300">
    <property type="entry name" value="P-loop containing nucleotide triphosphate hydrolases"/>
    <property type="match status" value="1"/>
</dbReference>
<proteinExistence type="inferred from homology"/>
<keyword evidence="22" id="KW-1185">Reference proteome</keyword>
<evidence type="ECO:0000256" key="12">
    <source>
        <dbReference type="ARBA" id="ARBA00023139"/>
    </source>
</evidence>
<comment type="subcellular location">
    <subcellularLocation>
        <location evidence="2">Early endosome membrane</location>
        <topology evidence="2">Multi-pass membrane protein</topology>
    </subcellularLocation>
</comment>
<dbReference type="InterPro" id="IPR002110">
    <property type="entry name" value="Ankyrin_rpt"/>
</dbReference>
<keyword evidence="12" id="KW-0564">Palmitate</keyword>
<feature type="domain" description="Palmitoyltransferase DHHC" evidence="20">
    <location>
        <begin position="427"/>
        <end position="562"/>
    </location>
</feature>
<dbReference type="InterPro" id="IPR036770">
    <property type="entry name" value="Ankyrin_rpt-contain_sf"/>
</dbReference>
<evidence type="ECO:0000256" key="10">
    <source>
        <dbReference type="ARBA" id="ARBA00022989"/>
    </source>
</evidence>
<dbReference type="PROSITE" id="PS50216">
    <property type="entry name" value="DHHC"/>
    <property type="match status" value="1"/>
</dbReference>
<feature type="transmembrane region" description="Helical" evidence="19">
    <location>
        <begin position="529"/>
        <end position="552"/>
    </location>
</feature>
<evidence type="ECO:0000256" key="7">
    <source>
        <dbReference type="ARBA" id="ARBA00022692"/>
    </source>
</evidence>
<gene>
    <name evidence="21" type="ORF">BDY21DRAFT_424888</name>
</gene>
<evidence type="ECO:0000256" key="17">
    <source>
        <dbReference type="PROSITE-ProRule" id="PRU00023"/>
    </source>
</evidence>
<evidence type="ECO:0000256" key="11">
    <source>
        <dbReference type="ARBA" id="ARBA00023136"/>
    </source>
</evidence>
<keyword evidence="8" id="KW-0547">Nucleotide-binding</keyword>
<feature type="transmembrane region" description="Helical" evidence="19">
    <location>
        <begin position="286"/>
        <end position="306"/>
    </location>
</feature>
<feature type="transmembrane region" description="Helical" evidence="19">
    <location>
        <begin position="476"/>
        <end position="498"/>
    </location>
</feature>
<keyword evidence="11 19" id="KW-0472">Membrane</keyword>
<feature type="region of interest" description="Disordered" evidence="18">
    <location>
        <begin position="1"/>
        <end position="25"/>
    </location>
</feature>
<dbReference type="Pfam" id="PF00023">
    <property type="entry name" value="Ank"/>
    <property type="match status" value="1"/>
</dbReference>
<dbReference type="SUPFAM" id="SSF52540">
    <property type="entry name" value="P-loop containing nucleoside triphosphate hydrolases"/>
    <property type="match status" value="1"/>
</dbReference>
<keyword evidence="7 19" id="KW-0812">Transmembrane</keyword>
<dbReference type="Pfam" id="PF12796">
    <property type="entry name" value="Ank_2"/>
    <property type="match status" value="1"/>
</dbReference>
<dbReference type="Gene3D" id="1.25.40.20">
    <property type="entry name" value="Ankyrin repeat-containing domain"/>
    <property type="match status" value="1"/>
</dbReference>
<keyword evidence="17" id="KW-0040">ANK repeat</keyword>
<evidence type="ECO:0000256" key="18">
    <source>
        <dbReference type="SAM" id="MobiDB-lite"/>
    </source>
</evidence>
<evidence type="ECO:0000313" key="22">
    <source>
        <dbReference type="Proteomes" id="UP000799766"/>
    </source>
</evidence>
<dbReference type="Pfam" id="PF03969">
    <property type="entry name" value="AFG1_ATPase"/>
    <property type="match status" value="1"/>
</dbReference>
<dbReference type="InterPro" id="IPR027417">
    <property type="entry name" value="P-loop_NTPase"/>
</dbReference>
<comment type="catalytic activity">
    <reaction evidence="16">
        <text>L-cysteinyl-[protein] + hexadecanoyl-CoA = S-hexadecanoyl-L-cysteinyl-[protein] + CoA</text>
        <dbReference type="Rhea" id="RHEA:36683"/>
        <dbReference type="Rhea" id="RHEA-COMP:10131"/>
        <dbReference type="Rhea" id="RHEA-COMP:11032"/>
        <dbReference type="ChEBI" id="CHEBI:29950"/>
        <dbReference type="ChEBI" id="CHEBI:57287"/>
        <dbReference type="ChEBI" id="CHEBI:57379"/>
        <dbReference type="ChEBI" id="CHEBI:74151"/>
        <dbReference type="EC" id="2.3.1.225"/>
    </reaction>
</comment>
<keyword evidence="10 19" id="KW-1133">Transmembrane helix</keyword>
<dbReference type="SMART" id="SM00248">
    <property type="entry name" value="ANK"/>
    <property type="match status" value="5"/>
</dbReference>
<dbReference type="GO" id="GO:0005739">
    <property type="term" value="C:mitochondrion"/>
    <property type="evidence" value="ECO:0007669"/>
    <property type="project" value="TreeGrafter"/>
</dbReference>
<protein>
    <recommendedName>
        <fullName evidence="5">Palmitoyltransferase AKR1</fullName>
    </recommendedName>
    <alternativeName>
        <fullName evidence="14 15">Ankyrin repeat-containing protein AKR1</fullName>
    </alternativeName>
    <alternativeName>
        <fullName evidence="6">Palmitoyltransferase akr1</fullName>
    </alternativeName>
</protein>
<dbReference type="PROSITE" id="PS50297">
    <property type="entry name" value="ANK_REP_REGION"/>
    <property type="match status" value="3"/>
</dbReference>
<evidence type="ECO:0000256" key="14">
    <source>
        <dbReference type="ARBA" id="ARBA00030960"/>
    </source>
</evidence>
<name>A0A6A6NMY7_9PEZI</name>
<feature type="repeat" description="ANK" evidence="17">
    <location>
        <begin position="107"/>
        <end position="139"/>
    </location>
</feature>
<evidence type="ECO:0000256" key="2">
    <source>
        <dbReference type="ARBA" id="ARBA00004520"/>
    </source>
</evidence>
<dbReference type="GO" id="GO:0005524">
    <property type="term" value="F:ATP binding"/>
    <property type="evidence" value="ECO:0007669"/>
    <property type="project" value="UniProtKB-KW"/>
</dbReference>
<feature type="repeat" description="ANK" evidence="17">
    <location>
        <begin position="73"/>
        <end position="105"/>
    </location>
</feature>
<feature type="transmembrane region" description="Helical" evidence="19">
    <location>
        <begin position="312"/>
        <end position="336"/>
    </location>
</feature>
<dbReference type="InterPro" id="IPR001594">
    <property type="entry name" value="Palmitoyltrfase_DHHC"/>
</dbReference>
<keyword evidence="9" id="KW-0067">ATP-binding</keyword>
<dbReference type="PANTHER" id="PTHR12169">
    <property type="entry name" value="ATPASE N2B"/>
    <property type="match status" value="1"/>
</dbReference>
<evidence type="ECO:0000256" key="16">
    <source>
        <dbReference type="ARBA" id="ARBA00048048"/>
    </source>
</evidence>
<evidence type="ECO:0000256" key="8">
    <source>
        <dbReference type="ARBA" id="ARBA00022741"/>
    </source>
</evidence>
<dbReference type="Pfam" id="PF01529">
    <property type="entry name" value="DHHC"/>
    <property type="match status" value="1"/>
</dbReference>
<dbReference type="PANTHER" id="PTHR12169:SF6">
    <property type="entry name" value="AFG1-LIKE ATPASE"/>
    <property type="match status" value="1"/>
</dbReference>
<evidence type="ECO:0000256" key="3">
    <source>
        <dbReference type="ARBA" id="ARBA00010104"/>
    </source>
</evidence>
<feature type="transmembrane region" description="Helical" evidence="19">
    <location>
        <begin position="348"/>
        <end position="366"/>
    </location>
</feature>
<dbReference type="InterPro" id="IPR005654">
    <property type="entry name" value="ATPase_AFG1-like"/>
</dbReference>
<dbReference type="GO" id="GO:0019706">
    <property type="term" value="F:protein-cysteine S-palmitoyltransferase activity"/>
    <property type="evidence" value="ECO:0007669"/>
    <property type="project" value="UniProtKB-EC"/>
</dbReference>
<evidence type="ECO:0000256" key="1">
    <source>
        <dbReference type="ARBA" id="ARBA00002100"/>
    </source>
</evidence>
<dbReference type="GO" id="GO:0016887">
    <property type="term" value="F:ATP hydrolysis activity"/>
    <property type="evidence" value="ECO:0007669"/>
    <property type="project" value="InterPro"/>
</dbReference>
<feature type="repeat" description="ANK" evidence="17">
    <location>
        <begin position="173"/>
        <end position="205"/>
    </location>
</feature>
<evidence type="ECO:0000256" key="6">
    <source>
        <dbReference type="ARBA" id="ARBA00017919"/>
    </source>
</evidence>
<comment type="similarity">
    <text evidence="4">Belongs to the AFG1 ATPase family.</text>
</comment>
<comment type="function">
    <text evidence="1">Palmitoyltransferase specific for casein kinase 1.</text>
</comment>
<feature type="transmembrane region" description="Helical" evidence="19">
    <location>
        <begin position="378"/>
        <end position="397"/>
    </location>
</feature>
<evidence type="ECO:0000256" key="9">
    <source>
        <dbReference type="ARBA" id="ARBA00022840"/>
    </source>
</evidence>
<evidence type="ECO:0000256" key="19">
    <source>
        <dbReference type="SAM" id="Phobius"/>
    </source>
</evidence>
<dbReference type="GO" id="GO:0031901">
    <property type="term" value="C:early endosome membrane"/>
    <property type="evidence" value="ECO:0007669"/>
    <property type="project" value="UniProtKB-SubCell"/>
</dbReference>
<comment type="similarity">
    <text evidence="3">Belongs to the DHHC palmitoyltransferase family. AKR/ZDHHC17 subfamily.</text>
</comment>
<evidence type="ECO:0000256" key="4">
    <source>
        <dbReference type="ARBA" id="ARBA00010322"/>
    </source>
</evidence>
<dbReference type="NCBIfam" id="NF040713">
    <property type="entry name" value="ZapE"/>
    <property type="match status" value="1"/>
</dbReference>
<accession>A0A6A6NMY7</accession>
<dbReference type="SUPFAM" id="SSF48403">
    <property type="entry name" value="Ankyrin repeat"/>
    <property type="match status" value="1"/>
</dbReference>
<evidence type="ECO:0000256" key="15">
    <source>
        <dbReference type="ARBA" id="ARBA00031920"/>
    </source>
</evidence>
<feature type="region of interest" description="Disordered" evidence="18">
    <location>
        <begin position="585"/>
        <end position="604"/>
    </location>
</feature>
<evidence type="ECO:0000256" key="5">
    <source>
        <dbReference type="ARBA" id="ARBA00016875"/>
    </source>
</evidence>
<reference evidence="21" key="1">
    <citation type="journal article" date="2020" name="Stud. Mycol.">
        <title>101 Dothideomycetes genomes: a test case for predicting lifestyles and emergence of pathogens.</title>
        <authorList>
            <person name="Haridas S."/>
            <person name="Albert R."/>
            <person name="Binder M."/>
            <person name="Bloem J."/>
            <person name="Labutti K."/>
            <person name="Salamov A."/>
            <person name="Andreopoulos B."/>
            <person name="Baker S."/>
            <person name="Barry K."/>
            <person name="Bills G."/>
            <person name="Bluhm B."/>
            <person name="Cannon C."/>
            <person name="Castanera R."/>
            <person name="Culley D."/>
            <person name="Daum C."/>
            <person name="Ezra D."/>
            <person name="Gonzalez J."/>
            <person name="Henrissat B."/>
            <person name="Kuo A."/>
            <person name="Liang C."/>
            <person name="Lipzen A."/>
            <person name="Lutzoni F."/>
            <person name="Magnuson J."/>
            <person name="Mondo S."/>
            <person name="Nolan M."/>
            <person name="Ohm R."/>
            <person name="Pangilinan J."/>
            <person name="Park H.-J."/>
            <person name="Ramirez L."/>
            <person name="Alfaro M."/>
            <person name="Sun H."/>
            <person name="Tritt A."/>
            <person name="Yoshinaga Y."/>
            <person name="Zwiers L.-H."/>
            <person name="Turgeon B."/>
            <person name="Goodwin S."/>
            <person name="Spatafora J."/>
            <person name="Crous P."/>
            <person name="Grigoriev I."/>
        </authorList>
    </citation>
    <scope>NUCLEOTIDE SEQUENCE</scope>
    <source>
        <strain evidence="21">ATCC 16933</strain>
    </source>
</reference>
<organism evidence="21 22">
    <name type="scientific">Lineolata rhizophorae</name>
    <dbReference type="NCBI Taxonomy" id="578093"/>
    <lineage>
        <taxon>Eukaryota</taxon>
        <taxon>Fungi</taxon>
        <taxon>Dikarya</taxon>
        <taxon>Ascomycota</taxon>
        <taxon>Pezizomycotina</taxon>
        <taxon>Dothideomycetes</taxon>
        <taxon>Dothideomycetes incertae sedis</taxon>
        <taxon>Lineolatales</taxon>
        <taxon>Lineolataceae</taxon>
        <taxon>Lineolata</taxon>
    </lineage>
</organism>
<dbReference type="EMBL" id="MU001704">
    <property type="protein sequence ID" value="KAF2452714.1"/>
    <property type="molecule type" value="Genomic_DNA"/>
</dbReference>
<sequence length="1359" mass="152468">MSSSPSTSRAPDMPSDGYPAGNSHVELKDMGSAQQRTLPVGEDIMQLARLGEIGAIQKLFSSKKLPVTYADEQNITPLHWAAINNHYALCHFLIQAGVDVNAKGGEASATPVLWAAKRCNYYVVHLLLQHGADPLITDDEGFNLLHSATLDGNVFQLILLLHQDIPVDIPDQHGHTSLMWAAYKGFPACVDVLLRWGASVYARDEKGFTALHWALVRGASPSIQKLIEYGSDRFAETDDGKTPAVVAKDMNSTRQFQHALSDCGYNSDGSPKYFPLSSIVKDRRAVLSRFFFLWPFVAIGCCIYILSNMVIYAAVPIAIVAFISLQWVALQALRYAPADMKHMHQTPFLAGIFAGTLFWVGIRWFVKILPWTFSSSLFLNIFFAFSYAMCTYFYFYTMLSDPGYIPKPGSRNQQKAIIDELLEARKFDEINFCVHCMVRKPLRSKHCKRCGRCIAKEDHHCPWVDNCVANNNHRHFVLYLIFMEIGVIALVNLGLSFLEAIPEPENVHCNILSDQLCAQLWKDPFTIVLIMWSALQLVWVTMLVIVQLVQIARATTTFESMRPDLQQHTFGDAVMSFVATGDPAAASSQLTGSGAGPDPVRRGHQKQGCFEQWKRLLGVDTFMATAIHGSNAQAAQTRQRENPFTRGVLANCRDFWCDPAPFFGRRENGDALLGGERVNYARLYEAPPRMRMRREGGTDAAYVAVGTDEELSFSLDFRARTCNEESWRMGYAASRKSGRDGLRRRILSDPRHMPAAAKPALVARHMGRSGWNSPPSCQTRQRRPPLVRFRSCAHRWMNTMRTPDHESRRSAPTSLCARSASPNCLRQLPSIFVVARLCGACVDVPSDMGSACQRVLASGAERAKSSEGPWMSTTVESMTESSVMTSTNEVVPSSFCPCRAADPGAGIIQNLQDLHEMLAAYKPPPVVHPTIESLQPRKKSLFGSLFERNPQKKVGLDIPANLPKGLYMYGDVGSGKTMLMDLFFVTLPPNIKTKMRIHFHSFMQTVHRDLHKMKMHHGNDFDAIPFVAAQMASESSVMCFDEFQCTDVADAMILRRLIESLMSHGVVLITTSNRHPDDLYKNGIQRESFIPCINLLKERLRVLNLDSTTDYRKIPRPPSGVYHHPLDKAAATHADRWFRFLGDFKNDPPHPATHTVWGRDIHVPLASGKAARFTFQEIVGRATGAADYLELMRSYEAFIITDVPGMNHRSRDLARRFITLIDAIYESRAKLVMTTAVPLTSLFLSRQELDEAMHSGQARGDIPEADEHHDISDVMRHLMDDLGMNMSMLKNSSIFTGDEERFAFARALSRLSEMGSQEWIDRGLGLEKRGGKEEMEGWKKMAANLEWICRTMLGRWFAK</sequence>
<keyword evidence="13" id="KW-0449">Lipoprotein</keyword>
<dbReference type="OrthoDB" id="6781668at2759"/>